<dbReference type="Proteomes" id="UP000230002">
    <property type="component" value="Unassembled WGS sequence"/>
</dbReference>
<accession>A0A2G8SNE9</accession>
<dbReference type="AlphaFoldDB" id="A0A2G8SNE9"/>
<proteinExistence type="predicted"/>
<dbReference type="STRING" id="1077348.A0A2G8SNE9"/>
<dbReference type="EMBL" id="AYKW01000003">
    <property type="protein sequence ID" value="PIL35294.1"/>
    <property type="molecule type" value="Genomic_DNA"/>
</dbReference>
<gene>
    <name evidence="2" type="ORF">GSI_02019</name>
</gene>
<organism evidence="2 3">
    <name type="scientific">Ganoderma sinense ZZ0214-1</name>
    <dbReference type="NCBI Taxonomy" id="1077348"/>
    <lineage>
        <taxon>Eukaryota</taxon>
        <taxon>Fungi</taxon>
        <taxon>Dikarya</taxon>
        <taxon>Basidiomycota</taxon>
        <taxon>Agaricomycotina</taxon>
        <taxon>Agaricomycetes</taxon>
        <taxon>Polyporales</taxon>
        <taxon>Polyporaceae</taxon>
        <taxon>Ganoderma</taxon>
    </lineage>
</organism>
<evidence type="ECO:0000313" key="2">
    <source>
        <dbReference type="EMBL" id="PIL35294.1"/>
    </source>
</evidence>
<evidence type="ECO:0000256" key="1">
    <source>
        <dbReference type="SAM" id="MobiDB-lite"/>
    </source>
</evidence>
<dbReference type="PANTHER" id="PTHR46579:SF2">
    <property type="entry name" value="C2H2-TYPE DOMAIN-CONTAINING PROTEIN"/>
    <property type="match status" value="1"/>
</dbReference>
<dbReference type="PANTHER" id="PTHR46579">
    <property type="entry name" value="F5/8 TYPE C DOMAIN-CONTAINING PROTEIN-RELATED"/>
    <property type="match status" value="1"/>
</dbReference>
<reference evidence="2 3" key="1">
    <citation type="journal article" date="2015" name="Sci. Rep.">
        <title>Chromosome-level genome map provides insights into diverse defense mechanisms in the medicinal fungus Ganoderma sinense.</title>
        <authorList>
            <person name="Zhu Y."/>
            <person name="Xu J."/>
            <person name="Sun C."/>
            <person name="Zhou S."/>
            <person name="Xu H."/>
            <person name="Nelson D.R."/>
            <person name="Qian J."/>
            <person name="Song J."/>
            <person name="Luo H."/>
            <person name="Xiang L."/>
            <person name="Li Y."/>
            <person name="Xu Z."/>
            <person name="Ji A."/>
            <person name="Wang L."/>
            <person name="Lu S."/>
            <person name="Hayward A."/>
            <person name="Sun W."/>
            <person name="Li X."/>
            <person name="Schwartz D.C."/>
            <person name="Wang Y."/>
            <person name="Chen S."/>
        </authorList>
    </citation>
    <scope>NUCLEOTIDE SEQUENCE [LARGE SCALE GENOMIC DNA]</scope>
    <source>
        <strain evidence="2 3">ZZ0214-1</strain>
    </source>
</reference>
<feature type="compositionally biased region" description="Polar residues" evidence="1">
    <location>
        <begin position="75"/>
        <end position="105"/>
    </location>
</feature>
<keyword evidence="3" id="KW-1185">Reference proteome</keyword>
<dbReference type="OrthoDB" id="3247418at2759"/>
<name>A0A2G8SNE9_9APHY</name>
<evidence type="ECO:0000313" key="3">
    <source>
        <dbReference type="Proteomes" id="UP000230002"/>
    </source>
</evidence>
<comment type="caution">
    <text evidence="2">The sequence shown here is derived from an EMBL/GenBank/DDBJ whole genome shotgun (WGS) entry which is preliminary data.</text>
</comment>
<feature type="compositionally biased region" description="Basic and acidic residues" evidence="1">
    <location>
        <begin position="190"/>
        <end position="202"/>
    </location>
</feature>
<dbReference type="Pfam" id="PF02992">
    <property type="entry name" value="Transposase_21"/>
    <property type="match status" value="1"/>
</dbReference>
<sequence>MPLDGTGHSNYVDLLRSRVTTLELELTILKAQRLSDRAKVEQLDRDIVVLRHSSRELVDRIQRITQTFQRLQFSHSRPIQPSPTQTLTAIPATPSETPGIPSSNAAYEGEATLSRPVPSDSITITTSTLPRIVACLLSHDDNGLSKPGLMLDLHKWKEHAANDTLRDEEEEHVMYAALMTAVSASNAPHDTLEARPRDHTDFGGEGSESPPSHRTSALPMDVDPPSVPAMKDDDALVTRLQELSLLESALYHQSRHVPARPTLKFRSSPASLHDALSALLPSHEDCQRLTTFRAWLETHRHTLRMLPPLGHRDADRRRGKLLQRISDELDRLTSLEVVAWEREKLLSGLYGFPGEAEVGGPLTYHTEHLYISPRTMQPFVLIALLVTCALHTLSGVNRGATNLLLVTLQALLVGAFISCNNEGESASGDSSQDITFNPARKAIHARSKLSSAQKAVVDSVPRDIQTVLSHLGIEPDVIRFASCPSCSQTYPPNESAVDDPYPRTCTFTETDKPVCGTPLVRKVAHAPTSKNKEARFTYAPLRPYPYRPLFSWIASLFSRVESETMIESAWDRSTPSPGPRWFDILQAPALRNFRAPDGAFYWQQPEGATHLVFGLFIDWFNPGGNKKAGKARSIGAIYLVCYNLPPALRFRPENICLLGIIPGPSEPSLHQLNHFLRPLVDEFLVLWHSGIRLTRTALHAGGRLVRAVIIPLICDLPALRKAAGFAGHSSNHFCSFCLLKRSRMNDLSRPWPSRTWKEHVDIATRWRDAPTEAVRKEIFEEHGVRWSELLRLPYWDPTRYAVVDAMHNLFLGELKHHCTEVWGIDVKDKVSTSKQTPHSPSEQQKWLDRLVVALRKGTLSAVMQPRKGYLVAVAQLNGVVPQAKLTKRDYAKALLQWVRTHSAYDLQVPPVLCKDTTDFHLAKNAHDISKYRVLTPNIIEQLRNDIMTTYLPSWMERPPANFGSAAHGKLKADHWRTVCSVSMVITLVRIWASSTTPGDKLLLDNFIHLVIAADLATRHSMDPERARLFDEHMLAYLQTLRALFEHDLVPNHHLSLHLASCLLLFGPVRGWWAYPFERYNGIIQRLNTNNHIAEIPLTFMRLFYAGAELRCSISATNWPDFVQYRKVLEAFDDVYKDTSHGSRIIDVIDATSNLRFGASADDLQEMFDGLENTKLDHTSYHALVDLVLSIPGSADVFTPYYSGASDHRSRLSPLVSHLPTLMHGGVVYGTRTRNIRNSFICFKNPGELARSSREHKNLKILSLWRGALA</sequence>
<dbReference type="InterPro" id="IPR004242">
    <property type="entry name" value="Transposase_21"/>
</dbReference>
<feature type="region of interest" description="Disordered" evidence="1">
    <location>
        <begin position="185"/>
        <end position="219"/>
    </location>
</feature>
<protein>
    <submittedName>
        <fullName evidence="2">Uncharacterized protein</fullName>
    </submittedName>
</protein>
<feature type="region of interest" description="Disordered" evidence="1">
    <location>
        <begin position="75"/>
        <end position="106"/>
    </location>
</feature>